<evidence type="ECO:0000313" key="2">
    <source>
        <dbReference type="Proteomes" id="UP000207598"/>
    </source>
</evidence>
<name>A0A238K7H2_9RHOB</name>
<gene>
    <name evidence="1" type="ORF">MAA8898_01302</name>
</gene>
<sequence>MIAKPPTPGFLPDLAMPLRDALRGVATLADATEEMLEPAAKLLPEPLRSRFRTALDSLEAAGKRLIHAPLDIRQIDMAARFMAGSDTGRPALEACATVIAYAWEHLGEARETHGRLISETLVAERLARTRAVSLAGGADFAAEVLIALRQSSAIGRMPGLTRGLSTGDADDVDLAVMAVAIWLLSSRSETLAEEEKLLDLSLALVRALRDDAATAMSGRESLARFLAETSAHL</sequence>
<evidence type="ECO:0000313" key="1">
    <source>
        <dbReference type="EMBL" id="SMX37906.1"/>
    </source>
</evidence>
<keyword evidence="2" id="KW-1185">Reference proteome</keyword>
<protein>
    <submittedName>
        <fullName evidence="1">Uncharacterized protein</fullName>
    </submittedName>
</protein>
<organism evidence="1 2">
    <name type="scientific">Maliponia aquimaris</name>
    <dbReference type="NCBI Taxonomy" id="1673631"/>
    <lineage>
        <taxon>Bacteria</taxon>
        <taxon>Pseudomonadati</taxon>
        <taxon>Pseudomonadota</taxon>
        <taxon>Alphaproteobacteria</taxon>
        <taxon>Rhodobacterales</taxon>
        <taxon>Paracoccaceae</taxon>
        <taxon>Maliponia</taxon>
    </lineage>
</organism>
<dbReference type="EMBL" id="FXYF01000003">
    <property type="protein sequence ID" value="SMX37906.1"/>
    <property type="molecule type" value="Genomic_DNA"/>
</dbReference>
<accession>A0A238K7H2</accession>
<reference evidence="1 2" key="1">
    <citation type="submission" date="2017-05" db="EMBL/GenBank/DDBJ databases">
        <authorList>
            <person name="Song R."/>
            <person name="Chenine A.L."/>
            <person name="Ruprecht R.M."/>
        </authorList>
    </citation>
    <scope>NUCLEOTIDE SEQUENCE [LARGE SCALE GENOMIC DNA]</scope>
    <source>
        <strain evidence="1 2">CECT 8898</strain>
    </source>
</reference>
<dbReference type="Proteomes" id="UP000207598">
    <property type="component" value="Unassembled WGS sequence"/>
</dbReference>
<proteinExistence type="predicted"/>
<dbReference type="AlphaFoldDB" id="A0A238K7H2"/>